<dbReference type="Proteomes" id="UP000298138">
    <property type="component" value="Unassembled WGS sequence"/>
</dbReference>
<evidence type="ECO:0000313" key="3">
    <source>
        <dbReference type="EMBL" id="TGZ82548.1"/>
    </source>
</evidence>
<dbReference type="PROSITE" id="PS50181">
    <property type="entry name" value="FBOX"/>
    <property type="match status" value="1"/>
</dbReference>
<feature type="compositionally biased region" description="Pro residues" evidence="1">
    <location>
        <begin position="15"/>
        <end position="27"/>
    </location>
</feature>
<dbReference type="SMART" id="SM00256">
    <property type="entry name" value="FBOX"/>
    <property type="match status" value="1"/>
</dbReference>
<feature type="compositionally biased region" description="Low complexity" evidence="1">
    <location>
        <begin position="393"/>
        <end position="405"/>
    </location>
</feature>
<accession>A0A4S2N0E0</accession>
<evidence type="ECO:0000256" key="1">
    <source>
        <dbReference type="SAM" id="MobiDB-lite"/>
    </source>
</evidence>
<dbReference type="STRING" id="341454.A0A4S2N0E0"/>
<keyword evidence="4" id="KW-1185">Reference proteome</keyword>
<feature type="region of interest" description="Disordered" evidence="1">
    <location>
        <begin position="386"/>
        <end position="439"/>
    </location>
</feature>
<dbReference type="SUPFAM" id="SSF81383">
    <property type="entry name" value="F-box domain"/>
    <property type="match status" value="1"/>
</dbReference>
<dbReference type="SMART" id="SM00367">
    <property type="entry name" value="LRR_CC"/>
    <property type="match status" value="2"/>
</dbReference>
<dbReference type="Gene3D" id="3.80.10.10">
    <property type="entry name" value="Ribonuclease Inhibitor"/>
    <property type="match status" value="1"/>
</dbReference>
<feature type="region of interest" description="Disordered" evidence="1">
    <location>
        <begin position="1"/>
        <end position="31"/>
    </location>
</feature>
<dbReference type="AlphaFoldDB" id="A0A4S2N0E0"/>
<evidence type="ECO:0000313" key="4">
    <source>
        <dbReference type="Proteomes" id="UP000298138"/>
    </source>
</evidence>
<gene>
    <name evidence="3" type="ORF">EX30DRAFT_339833</name>
</gene>
<evidence type="ECO:0000259" key="2">
    <source>
        <dbReference type="PROSITE" id="PS50181"/>
    </source>
</evidence>
<dbReference type="InterPro" id="IPR001810">
    <property type="entry name" value="F-box_dom"/>
</dbReference>
<dbReference type="PANTHER" id="PTHR16008">
    <property type="entry name" value="F-BOX ONLY PROTEIN 4"/>
    <property type="match status" value="1"/>
</dbReference>
<dbReference type="InterPro" id="IPR006553">
    <property type="entry name" value="Leu-rich_rpt_Cys-con_subtyp"/>
</dbReference>
<dbReference type="EMBL" id="ML220115">
    <property type="protein sequence ID" value="TGZ82548.1"/>
    <property type="molecule type" value="Genomic_DNA"/>
</dbReference>
<name>A0A4S2N0E0_9PEZI</name>
<dbReference type="GO" id="GO:0031146">
    <property type="term" value="P:SCF-dependent proteasomal ubiquitin-dependent protein catabolic process"/>
    <property type="evidence" value="ECO:0007669"/>
    <property type="project" value="InterPro"/>
</dbReference>
<feature type="domain" description="F-box" evidence="2">
    <location>
        <begin position="53"/>
        <end position="99"/>
    </location>
</feature>
<dbReference type="SUPFAM" id="SSF52047">
    <property type="entry name" value="RNI-like"/>
    <property type="match status" value="1"/>
</dbReference>
<organism evidence="3 4">
    <name type="scientific">Ascodesmis nigricans</name>
    <dbReference type="NCBI Taxonomy" id="341454"/>
    <lineage>
        <taxon>Eukaryota</taxon>
        <taxon>Fungi</taxon>
        <taxon>Dikarya</taxon>
        <taxon>Ascomycota</taxon>
        <taxon>Pezizomycotina</taxon>
        <taxon>Pezizomycetes</taxon>
        <taxon>Pezizales</taxon>
        <taxon>Ascodesmidaceae</taxon>
        <taxon>Ascodesmis</taxon>
    </lineage>
</organism>
<dbReference type="Pfam" id="PF12937">
    <property type="entry name" value="F-box-like"/>
    <property type="match status" value="1"/>
</dbReference>
<dbReference type="GO" id="GO:0019005">
    <property type="term" value="C:SCF ubiquitin ligase complex"/>
    <property type="evidence" value="ECO:0007669"/>
    <property type="project" value="TreeGrafter"/>
</dbReference>
<proteinExistence type="predicted"/>
<protein>
    <recommendedName>
        <fullName evidence="2">F-box domain-containing protein</fullName>
    </recommendedName>
</protein>
<dbReference type="InterPro" id="IPR039588">
    <property type="entry name" value="FBXO4"/>
</dbReference>
<dbReference type="InterPro" id="IPR032675">
    <property type="entry name" value="LRR_dom_sf"/>
</dbReference>
<dbReference type="GO" id="GO:0000209">
    <property type="term" value="P:protein polyubiquitination"/>
    <property type="evidence" value="ECO:0007669"/>
    <property type="project" value="TreeGrafter"/>
</dbReference>
<dbReference type="PANTHER" id="PTHR16008:SF6">
    <property type="entry name" value="SI:DKEY-12E7.1"/>
    <property type="match status" value="1"/>
</dbReference>
<sequence length="439" mass="48491">MADTTTHNKSSTLLPPSPPPSSSPCSPPRTCSSSGHGSNEFADQEWNPCLKSDIRFKNLPTEIILRILSYLSPHDLVQCASCCRQWYYIASDPHLWRELDLSALRSSSVNLITSAALASRIRSCRSFTLHNPENISQKHTTALLQFLLYSKMLTTLQLTSLKHLINPHYLIHFVTNCQSQCLTHVDLNNTHVTSHVVDALLKKFNNTLEVLNLSHTSVGDGTLRAIGSAKKLHTLDISFCPNITAISVRNFLKKRFPPCIRVLSLRDHKGVKITWLYDLLRLPASQNLKELNIEGCARLTQREIQGLVEASEGRGIVVAHDAKQLPADDIWGYRRYIEFLGEEPSLQERLAKKEREEAAAGEAVDFMKGARAKGLVGEPFSSMGCLLPPPSSSVPSSSSKQLQQPLLPPLPMANHNGTSISFGSARDRGGGISNTDSRS</sequence>
<dbReference type="InterPro" id="IPR036047">
    <property type="entry name" value="F-box-like_dom_sf"/>
</dbReference>
<reference evidence="3 4" key="1">
    <citation type="submission" date="2019-04" db="EMBL/GenBank/DDBJ databases">
        <title>Comparative genomics and transcriptomics to analyze fruiting body development in filamentous ascomycetes.</title>
        <authorList>
            <consortium name="DOE Joint Genome Institute"/>
            <person name="Lutkenhaus R."/>
            <person name="Traeger S."/>
            <person name="Breuer J."/>
            <person name="Kuo A."/>
            <person name="Lipzen A."/>
            <person name="Pangilinan J."/>
            <person name="Dilworth D."/>
            <person name="Sandor L."/>
            <person name="Poggeler S."/>
            <person name="Barry K."/>
            <person name="Grigoriev I.V."/>
            <person name="Nowrousian M."/>
        </authorList>
    </citation>
    <scope>NUCLEOTIDE SEQUENCE [LARGE SCALE GENOMIC DNA]</scope>
    <source>
        <strain evidence="3 4">CBS 389.68</strain>
    </source>
</reference>
<dbReference type="OrthoDB" id="722566at2759"/>
<dbReference type="InParanoid" id="A0A4S2N0E0"/>